<dbReference type="GO" id="GO:0032790">
    <property type="term" value="P:ribosome disassembly"/>
    <property type="evidence" value="ECO:0007669"/>
    <property type="project" value="TreeGrafter"/>
</dbReference>
<dbReference type="GO" id="GO:0005525">
    <property type="term" value="F:GTP binding"/>
    <property type="evidence" value="ECO:0007669"/>
    <property type="project" value="UniProtKB-UniRule"/>
</dbReference>
<dbReference type="PANTHER" id="PTHR43261:SF6">
    <property type="entry name" value="ELONGATION FACTOR G-LIKE PROTEIN"/>
    <property type="match status" value="1"/>
</dbReference>
<dbReference type="NCBIfam" id="TIGR00484">
    <property type="entry name" value="EF-G"/>
    <property type="match status" value="1"/>
</dbReference>
<dbReference type="NCBIfam" id="TIGR00231">
    <property type="entry name" value="small_GTP"/>
    <property type="match status" value="1"/>
</dbReference>
<dbReference type="Gene3D" id="3.30.70.240">
    <property type="match status" value="1"/>
</dbReference>
<dbReference type="Pfam" id="PF22042">
    <property type="entry name" value="EF-G_D2"/>
    <property type="match status" value="1"/>
</dbReference>
<evidence type="ECO:0000256" key="1">
    <source>
        <dbReference type="ARBA" id="ARBA00005870"/>
    </source>
</evidence>
<dbReference type="Pfam" id="PF03764">
    <property type="entry name" value="EFG_IV"/>
    <property type="match status" value="1"/>
</dbReference>
<sequence>MARLMKEYKINNLRNVGILGHSGSGKTSLAEALLFTTKTIDRLGKVDEGNTICDYDVEEKKRKISMSASVAPFEWKGVKVNMLDLPGYFDFIGEQIQGMRACDVAMIVVCGAAGVEVGTEKAWNYVNKIKLPRTFFINKLDRENSDYDKVLAQLKDHYGISVVPIQYPIGKEADFKGVINIISRTATVYNPKTKKMEPADIPAELEEKVDECKQMVMEAVAETDEVLLDKYFSEGELSDEEIYKGLINGCVSGDIAPVMCGSAASVIAMDALLDDIIECFPSPEYALSQKAIDKKNNKEVRVNLNEKDPFSAFVFKTIADPFVGKLSMFRVITGKITPDTSVLNTSKDKNEKIGSIYYLRGKSQLPAEEIIAGDIGAVAKLQYTGTGDTLCNPNFNVEYDSMNFPEPVMSMAVVPKAKGDEDKISSGLGKLIEEDPTFKVSRDVENAETIISGIGEAHLDMVASKLKNKFGVEVALQIPKVPYRETIKAVSDVQGKHKKQSGGHGQYGDVKIKFEPRTDGSDELQFVDQVVGGVVPRNYIPAVEKGLKECIGRGVLAGYPVIRLKATLHDGSYHPVDSSEMAFKIAASLAYKKGLEMASPILLEPIMKVEVIVPDEYMGDVIGDINKKRGRVLGMEPEDGLQKVLAEVPMSEMFTYATDLRSITQARGSFRSAFERYEEVPAAEVNKIIETAKALKAEA</sequence>
<keyword evidence="7" id="KW-0648">Protein biosynthesis</keyword>
<dbReference type="InterPro" id="IPR000795">
    <property type="entry name" value="T_Tr_GTP-bd_dom"/>
</dbReference>
<dbReference type="InterPro" id="IPR009000">
    <property type="entry name" value="Transl_B-barrel_sf"/>
</dbReference>
<dbReference type="Gene3D" id="2.40.30.10">
    <property type="entry name" value="Translation factors"/>
    <property type="match status" value="1"/>
</dbReference>
<dbReference type="FunFam" id="3.30.70.240:FF:000001">
    <property type="entry name" value="Elongation factor G"/>
    <property type="match status" value="1"/>
</dbReference>
<comment type="similarity">
    <text evidence="1">Belongs to the TRAFAC class translation factor GTPase superfamily. Classic translation factor GTPase family. EF-G/EF-2 subfamily.</text>
</comment>
<dbReference type="Pfam" id="PF00009">
    <property type="entry name" value="GTP_EFTU"/>
    <property type="match status" value="1"/>
</dbReference>
<dbReference type="PROSITE" id="PS51722">
    <property type="entry name" value="G_TR_2"/>
    <property type="match status" value="1"/>
</dbReference>
<dbReference type="InterPro" id="IPR041095">
    <property type="entry name" value="EFG_II"/>
</dbReference>
<keyword evidence="8" id="KW-1185">Reference proteome</keyword>
<dbReference type="InterPro" id="IPR000640">
    <property type="entry name" value="EFG_V-like"/>
</dbReference>
<dbReference type="Gene3D" id="3.40.50.300">
    <property type="entry name" value="P-loop containing nucleotide triphosphate hydrolases"/>
    <property type="match status" value="1"/>
</dbReference>
<accession>A0A1M6MHN2</accession>
<dbReference type="InterPro" id="IPR009022">
    <property type="entry name" value="EFG_III"/>
</dbReference>
<dbReference type="Pfam" id="PF00679">
    <property type="entry name" value="EFG_C"/>
    <property type="match status" value="1"/>
</dbReference>
<keyword evidence="7" id="KW-0251">Elongation factor</keyword>
<proteinExistence type="inferred from homology"/>
<dbReference type="InterPro" id="IPR014721">
    <property type="entry name" value="Ribsml_uS5_D2-typ_fold_subgr"/>
</dbReference>
<dbReference type="InterPro" id="IPR027417">
    <property type="entry name" value="P-loop_NTPase"/>
</dbReference>
<dbReference type="Gene3D" id="3.30.70.870">
    <property type="entry name" value="Elongation Factor G (Translational Gtpase), domain 3"/>
    <property type="match status" value="1"/>
</dbReference>
<dbReference type="CDD" id="cd16262">
    <property type="entry name" value="EFG_III"/>
    <property type="match status" value="1"/>
</dbReference>
<dbReference type="InterPro" id="IPR053905">
    <property type="entry name" value="EF-G-like_DII"/>
</dbReference>
<dbReference type="Pfam" id="PF14492">
    <property type="entry name" value="EFG_III"/>
    <property type="match status" value="1"/>
</dbReference>
<dbReference type="InterPro" id="IPR035647">
    <property type="entry name" value="EFG_III/V"/>
</dbReference>
<name>A0A1M6MHN2_9CLOT</name>
<dbReference type="SUPFAM" id="SSF50447">
    <property type="entry name" value="Translation proteins"/>
    <property type="match status" value="1"/>
</dbReference>
<protein>
    <recommendedName>
        <fullName evidence="2 5">Elongation factor G</fullName>
    </recommendedName>
</protein>
<dbReference type="NCBIfam" id="NF009891">
    <property type="entry name" value="PRK13351.1-1"/>
    <property type="match status" value="1"/>
</dbReference>
<dbReference type="PANTHER" id="PTHR43261">
    <property type="entry name" value="TRANSLATION ELONGATION FACTOR G-RELATED"/>
    <property type="match status" value="1"/>
</dbReference>
<dbReference type="STRING" id="1121298.SAMN05444401_4017"/>
<dbReference type="InterPro" id="IPR005225">
    <property type="entry name" value="Small_GTP-bd"/>
</dbReference>
<dbReference type="InterPro" id="IPR047872">
    <property type="entry name" value="EFG_IV"/>
</dbReference>
<evidence type="ECO:0000256" key="5">
    <source>
        <dbReference type="NCBIfam" id="TIGR00484"/>
    </source>
</evidence>
<dbReference type="CDD" id="cd01434">
    <property type="entry name" value="EFG_mtEFG1_IV"/>
    <property type="match status" value="1"/>
</dbReference>
<dbReference type="SMART" id="SM00838">
    <property type="entry name" value="EFG_C"/>
    <property type="match status" value="1"/>
</dbReference>
<dbReference type="SMART" id="SM00889">
    <property type="entry name" value="EFG_IV"/>
    <property type="match status" value="1"/>
</dbReference>
<dbReference type="CDD" id="cd04170">
    <property type="entry name" value="EF-G_bact"/>
    <property type="match status" value="1"/>
</dbReference>
<dbReference type="SUPFAM" id="SSF54211">
    <property type="entry name" value="Ribosomal protein S5 domain 2-like"/>
    <property type="match status" value="1"/>
</dbReference>
<dbReference type="PRINTS" id="PR00315">
    <property type="entry name" value="ELONGATNFCT"/>
</dbReference>
<evidence type="ECO:0000259" key="6">
    <source>
        <dbReference type="PROSITE" id="PS51722"/>
    </source>
</evidence>
<dbReference type="NCBIfam" id="NF009379">
    <property type="entry name" value="PRK12740.1-3"/>
    <property type="match status" value="1"/>
</dbReference>
<keyword evidence="3" id="KW-0547">Nucleotide-binding</keyword>
<keyword evidence="4" id="KW-0342">GTP-binding</keyword>
<dbReference type="CDD" id="cd04088">
    <property type="entry name" value="EFG_mtEFG_II"/>
    <property type="match status" value="1"/>
</dbReference>
<dbReference type="Proteomes" id="UP000184080">
    <property type="component" value="Unassembled WGS sequence"/>
</dbReference>
<evidence type="ECO:0000313" key="8">
    <source>
        <dbReference type="Proteomes" id="UP000184080"/>
    </source>
</evidence>
<dbReference type="NCBIfam" id="NF009381">
    <property type="entry name" value="PRK12740.1-5"/>
    <property type="match status" value="1"/>
</dbReference>
<dbReference type="InterPro" id="IPR004540">
    <property type="entry name" value="Transl_elong_EFG/EF2"/>
</dbReference>
<evidence type="ECO:0000256" key="2">
    <source>
        <dbReference type="ARBA" id="ARBA00017872"/>
    </source>
</evidence>
<dbReference type="CDD" id="cd03713">
    <property type="entry name" value="EFG_mtEFG_C"/>
    <property type="match status" value="1"/>
</dbReference>
<dbReference type="SUPFAM" id="SSF52540">
    <property type="entry name" value="P-loop containing nucleoside triphosphate hydrolases"/>
    <property type="match status" value="1"/>
</dbReference>
<dbReference type="GO" id="GO:0003746">
    <property type="term" value="F:translation elongation factor activity"/>
    <property type="evidence" value="ECO:0007669"/>
    <property type="project" value="UniProtKB-UniRule"/>
</dbReference>
<evidence type="ECO:0000256" key="3">
    <source>
        <dbReference type="ARBA" id="ARBA00022741"/>
    </source>
</evidence>
<reference evidence="7 8" key="1">
    <citation type="submission" date="2016-11" db="EMBL/GenBank/DDBJ databases">
        <authorList>
            <person name="Jaros S."/>
            <person name="Januszkiewicz K."/>
            <person name="Wedrychowicz H."/>
        </authorList>
    </citation>
    <scope>NUCLEOTIDE SEQUENCE [LARGE SCALE GENOMIC DNA]</scope>
    <source>
        <strain evidence="7 8">DSM 21864</strain>
    </source>
</reference>
<gene>
    <name evidence="7" type="ORF">SAMN05444401_4017</name>
</gene>
<feature type="domain" description="Tr-type G" evidence="6">
    <location>
        <begin position="11"/>
        <end position="284"/>
    </location>
</feature>
<dbReference type="SUPFAM" id="SSF54980">
    <property type="entry name" value="EF-G C-terminal domain-like"/>
    <property type="match status" value="2"/>
</dbReference>
<dbReference type="FunFam" id="3.30.230.10:FF:000003">
    <property type="entry name" value="Elongation factor G"/>
    <property type="match status" value="1"/>
</dbReference>
<dbReference type="GO" id="GO:0003924">
    <property type="term" value="F:GTPase activity"/>
    <property type="evidence" value="ECO:0007669"/>
    <property type="project" value="InterPro"/>
</dbReference>
<dbReference type="EMBL" id="FQZO01000008">
    <property type="protein sequence ID" value="SHJ83029.1"/>
    <property type="molecule type" value="Genomic_DNA"/>
</dbReference>
<dbReference type="InterPro" id="IPR020568">
    <property type="entry name" value="Ribosomal_Su5_D2-typ_SF"/>
</dbReference>
<evidence type="ECO:0000256" key="4">
    <source>
        <dbReference type="ARBA" id="ARBA00023134"/>
    </source>
</evidence>
<organism evidence="7 8">
    <name type="scientific">Clostridium amylolyticum</name>
    <dbReference type="NCBI Taxonomy" id="1121298"/>
    <lineage>
        <taxon>Bacteria</taxon>
        <taxon>Bacillati</taxon>
        <taxon>Bacillota</taxon>
        <taxon>Clostridia</taxon>
        <taxon>Eubacteriales</taxon>
        <taxon>Clostridiaceae</taxon>
        <taxon>Clostridium</taxon>
    </lineage>
</organism>
<evidence type="ECO:0000313" key="7">
    <source>
        <dbReference type="EMBL" id="SHJ83029.1"/>
    </source>
</evidence>
<dbReference type="InterPro" id="IPR005517">
    <property type="entry name" value="Transl_elong_EFG/EF2_IV"/>
</dbReference>
<dbReference type="InterPro" id="IPR035649">
    <property type="entry name" value="EFG_V"/>
</dbReference>
<dbReference type="Gene3D" id="3.30.230.10">
    <property type="match status" value="1"/>
</dbReference>
<dbReference type="AlphaFoldDB" id="A0A1M6MHN2"/>